<dbReference type="EMBL" id="JARGDL010000027">
    <property type="protein sequence ID" value="MDF1613118.1"/>
    <property type="molecule type" value="Genomic_DNA"/>
</dbReference>
<gene>
    <name evidence="1" type="ORF">P0M35_13210</name>
</gene>
<dbReference type="AlphaFoldDB" id="A0AAE3P4H9"/>
<accession>A0AAE3P4H9</accession>
<proteinExistence type="predicted"/>
<reference evidence="1" key="1">
    <citation type="submission" date="2023-03" db="EMBL/GenBank/DDBJ databases">
        <title>Stygiobacter electus gen. nov., sp. nov., facultatively anaerobic thermotolerant bacterium of the class Ignavibacteria from a well of Yessentuki mineral water deposit.</title>
        <authorList>
            <person name="Podosokorskaya O.A."/>
            <person name="Elcheninov A.G."/>
            <person name="Petrova N.F."/>
            <person name="Zavarzina D.G."/>
            <person name="Kublanov I.V."/>
            <person name="Merkel A.Y."/>
        </authorList>
    </citation>
    <scope>NUCLEOTIDE SEQUENCE</scope>
    <source>
        <strain evidence="1">09-Me</strain>
    </source>
</reference>
<dbReference type="RefSeq" id="WP_321536889.1">
    <property type="nucleotide sequence ID" value="NZ_JARGDL010000027.1"/>
</dbReference>
<sequence>MPFLFWFSYSELGQFAFEKEHPATQDYCEIVKVTKAETGKIALNNLFNLKVDKSIFLPYIDETRKQNTSFTKLDIEHLHSPQKTTEIYLYNRAFLI</sequence>
<name>A0AAE3P4H9_9BACT</name>
<organism evidence="1 2">
    <name type="scientific">Stygiobacter electus</name>
    <dbReference type="NCBI Taxonomy" id="3032292"/>
    <lineage>
        <taxon>Bacteria</taxon>
        <taxon>Pseudomonadati</taxon>
        <taxon>Ignavibacteriota</taxon>
        <taxon>Ignavibacteria</taxon>
        <taxon>Ignavibacteriales</taxon>
        <taxon>Melioribacteraceae</taxon>
        <taxon>Stygiobacter</taxon>
    </lineage>
</organism>
<evidence type="ECO:0000313" key="2">
    <source>
        <dbReference type="Proteomes" id="UP001221302"/>
    </source>
</evidence>
<evidence type="ECO:0000313" key="1">
    <source>
        <dbReference type="EMBL" id="MDF1613118.1"/>
    </source>
</evidence>
<keyword evidence="2" id="KW-1185">Reference proteome</keyword>
<protein>
    <submittedName>
        <fullName evidence="1">Uncharacterized protein</fullName>
    </submittedName>
</protein>
<dbReference type="Proteomes" id="UP001221302">
    <property type="component" value="Unassembled WGS sequence"/>
</dbReference>
<comment type="caution">
    <text evidence="1">The sequence shown here is derived from an EMBL/GenBank/DDBJ whole genome shotgun (WGS) entry which is preliminary data.</text>
</comment>